<keyword evidence="2" id="KW-0396">Initiation factor</keyword>
<evidence type="ECO:0000256" key="6">
    <source>
        <dbReference type="SAM" id="MobiDB-lite"/>
    </source>
</evidence>
<dbReference type="OrthoDB" id="6631006at2759"/>
<keyword evidence="3" id="KW-0597">Phosphoprotein</keyword>
<feature type="compositionally biased region" description="Polar residues" evidence="6">
    <location>
        <begin position="350"/>
        <end position="359"/>
    </location>
</feature>
<feature type="compositionally biased region" description="Low complexity" evidence="6">
    <location>
        <begin position="1326"/>
        <end position="1357"/>
    </location>
</feature>
<dbReference type="GO" id="GO:0006417">
    <property type="term" value="P:regulation of translation"/>
    <property type="evidence" value="ECO:0007669"/>
    <property type="project" value="UniProtKB-KW"/>
</dbReference>
<feature type="compositionally biased region" description="Polar residues" evidence="6">
    <location>
        <begin position="493"/>
        <end position="502"/>
    </location>
</feature>
<dbReference type="CDD" id="cd11559">
    <property type="entry name" value="W2_eIF4G1_like"/>
    <property type="match status" value="1"/>
</dbReference>
<dbReference type="Proteomes" id="UP000494040">
    <property type="component" value="Unassembled WGS sequence"/>
</dbReference>
<evidence type="ECO:0000259" key="8">
    <source>
        <dbReference type="PROSITE" id="PS51366"/>
    </source>
</evidence>
<dbReference type="Pfam" id="PF02854">
    <property type="entry name" value="MIF4G"/>
    <property type="match status" value="1"/>
</dbReference>
<evidence type="ECO:0000313" key="9">
    <source>
        <dbReference type="EnsemblMetazoa" id="XP_014260810.1"/>
    </source>
</evidence>
<dbReference type="InterPro" id="IPR003890">
    <property type="entry name" value="MIF4G-like_typ-3"/>
</dbReference>
<dbReference type="SMART" id="SM00543">
    <property type="entry name" value="MIF4G"/>
    <property type="match status" value="1"/>
</dbReference>
<feature type="compositionally biased region" description="Basic and acidic residues" evidence="6">
    <location>
        <begin position="515"/>
        <end position="526"/>
    </location>
</feature>
<evidence type="ECO:0000256" key="4">
    <source>
        <dbReference type="ARBA" id="ARBA00022845"/>
    </source>
</evidence>
<feature type="domain" description="MI" evidence="8">
    <location>
        <begin position="1384"/>
        <end position="1507"/>
    </location>
</feature>
<organism evidence="9 10">
    <name type="scientific">Cimex lectularius</name>
    <name type="common">Bed bug</name>
    <name type="synonym">Acanthia lectularia</name>
    <dbReference type="NCBI Taxonomy" id="79782"/>
    <lineage>
        <taxon>Eukaryota</taxon>
        <taxon>Metazoa</taxon>
        <taxon>Ecdysozoa</taxon>
        <taxon>Arthropoda</taxon>
        <taxon>Hexapoda</taxon>
        <taxon>Insecta</taxon>
        <taxon>Pterygota</taxon>
        <taxon>Neoptera</taxon>
        <taxon>Paraneoptera</taxon>
        <taxon>Hemiptera</taxon>
        <taxon>Heteroptera</taxon>
        <taxon>Panheteroptera</taxon>
        <taxon>Cimicomorpha</taxon>
        <taxon>Cimicidae</taxon>
        <taxon>Cimex</taxon>
    </lineage>
</organism>
<feature type="domain" description="W2" evidence="7">
    <location>
        <begin position="1574"/>
        <end position="1744"/>
    </location>
</feature>
<dbReference type="InterPro" id="IPR003307">
    <property type="entry name" value="W2_domain"/>
</dbReference>
<dbReference type="InterPro" id="IPR003891">
    <property type="entry name" value="Initiation_fac_eIF4g_MI"/>
</dbReference>
<dbReference type="Pfam" id="PF02847">
    <property type="entry name" value="MA3"/>
    <property type="match status" value="1"/>
</dbReference>
<dbReference type="PROSITE" id="PS51363">
    <property type="entry name" value="W2"/>
    <property type="match status" value="1"/>
</dbReference>
<feature type="compositionally biased region" description="Low complexity" evidence="6">
    <location>
        <begin position="470"/>
        <end position="492"/>
    </location>
</feature>
<protein>
    <submittedName>
        <fullName evidence="9">Uncharacterized protein</fullName>
    </submittedName>
</protein>
<evidence type="ECO:0000256" key="5">
    <source>
        <dbReference type="ARBA" id="ARBA00022917"/>
    </source>
</evidence>
<feature type="compositionally biased region" description="Pro residues" evidence="6">
    <location>
        <begin position="421"/>
        <end position="444"/>
    </location>
</feature>
<feature type="region of interest" description="Disordered" evidence="6">
    <location>
        <begin position="1189"/>
        <end position="1224"/>
    </location>
</feature>
<feature type="compositionally biased region" description="Low complexity" evidence="6">
    <location>
        <begin position="529"/>
        <end position="544"/>
    </location>
</feature>
<dbReference type="PROSITE" id="PS51366">
    <property type="entry name" value="MI"/>
    <property type="match status" value="1"/>
</dbReference>
<dbReference type="FunFam" id="1.25.40.180:FF:000042">
    <property type="entry name" value="Eukaryotic translation initiation factor 4 gamma"/>
    <property type="match status" value="1"/>
</dbReference>
<dbReference type="PANTHER" id="PTHR23253">
    <property type="entry name" value="EUKARYOTIC TRANSLATION INITIATION FACTOR 4 GAMMA"/>
    <property type="match status" value="1"/>
</dbReference>
<feature type="compositionally biased region" description="Polar residues" evidence="6">
    <location>
        <begin position="809"/>
        <end position="836"/>
    </location>
</feature>
<accession>A0A8I6SAX0</accession>
<evidence type="ECO:0000256" key="2">
    <source>
        <dbReference type="ARBA" id="ARBA00022540"/>
    </source>
</evidence>
<feature type="compositionally biased region" description="Low complexity" evidence="6">
    <location>
        <begin position="565"/>
        <end position="580"/>
    </location>
</feature>
<keyword evidence="10" id="KW-1185">Reference proteome</keyword>
<feature type="compositionally biased region" description="Basic and acidic residues" evidence="6">
    <location>
        <begin position="621"/>
        <end position="634"/>
    </location>
</feature>
<sequence>MVSRNLANPGNECQVHCYSQINLAQFAIINQSVQRTEGGGAGSYQASQIRICPQGAQQQDPKQQPQQTLQTAFLGPGPMQHLYAQSRQNHVGQFYSLRGSSHPQRMPPQPRPSTMPITTGMTYPVPNPGMIPAYLPGNVQQMMVPHGMGFPMAQQPTRHQSHGTAMPNAGPTSNYMQQSCSYFVQTPQALTFNHYPSAAATLFSMPLRNQQATPNSAQYTQQQQPTQVPPQIIGNPQGQGMVAVGMQSAQVSAMSMAQHPPFISAKKERKRERAIAILHPITGEDVLQDLWENNSSETSSTSHTPQPQSVHDEAMEAAAAVVADFASRVSKAAMADTPENTPVQEEIATNGPSSRSLTPPTAVEPPAIELPVQPAVKLTPEPAIPTVSAKTNSPTVELHRPQPPVTKPAVAPVSVTHFVPHNPPPPSHGIPMALPPQPAQPAAPVPQQTQARPQSPVIQAQPPLQPVHPQPSQHQTTNTTTKETHTSSTSPTGMQTPQSQQHVLPPTEGPKPKSKKEERAMRRVETSRQQGATSAPPAGAQAQQQPPPSSSPLPAAAKRDPSPPKVKAAPEPAAAPTRSTPTPPPQQTAQVAPLDDKETNGDSDDVGKAQQRPKQNKQQKKKDLNRKGVEKEGTDMDAFVEMAPEVQQALQQPPASLPVQLTEDTPDLPEPSLPVQEKIVPEPVPVVEEKTEVEVNAMVAAKNEENTKSIEAAVNNNNNNNTSGNVANNNTQEAVETEDNGVIPSMTIERSAPALQYNYKEDQWSPINQEGKKVYDRAFLMEIRNNPLSSKKPENLMMECDLFRDKPNDISNNNRKNPQGSSSINMTRGDNNMSPNFIRSSMSQRGSSVSGKNVRNAMQGRMPSSMGHGGVGRMQKPGSSYSSANLYRDEPNLHKVANSWKPTRFTNQANVSEEELKTQVLLKTMRGILNKLTPQKFERLLEKVQNLGIDNENRLKSVVNLVFEKAIDEPSFSSMYADLCANLQNTKVPLNKEKKEEGTTNEILFRKVLLVKCQEQFEKTKGDQLDIVTRTREIEETKDLEKQKEMKLILGEDERKIRVKAVGLVRFIGELYKKGMLTPNIMHTCIGVLLARVDEEPLECLCKLLTTVGKDLEQKSSHGEFDDYFNTISKLAQKSSDSKVSSRIRFMLQDVIDLRMNKWIPRRDENKPKTIEQIHKDAERETILESNFYPAPMSMSGGGGSSRGKHMNDDRRRNQKNQVSEDGWLKVNQGVKSYTTVEASKFLNIKGTDVEGLGTANQFVQWSLGSNAKRSDNSKQYINRYAVLGQHDDKKSMLGPMSKKGVTPSPSLEKERVLPSIKQALDMQRRSGSGSGPSSRESSRQRYGTSPATSLSSSSALSREDREEKANDREMSDAKSVELLPDNKLLSLTRVTIEEWSLYQNIEDTCLSIEETFIGPNRVRFIHTGLLDVVENSKSNSRTCFGKLLVILIKDKKLIQTKDVIEGFSQIMANEDLVIDLPLIWKYLAQLLVPLLAHEVLNFANVKIAAKSTRKENFSQLLVKIIELLIKEKGPSWIRTQWELSRVQIVDCVPGSVDKFVADNNLGFLTGSGEVATQPDDTLTCEEIEEKLLTFMKNDSNKAFDYACDWVKVNVSDTIIGSNDFIKAVTRAVLKGSIVKDKLCHEAFECNRKLIKKFVDNVEKRELACLYAVQNLLANEMVAPPSLISEIFEMLYNAGTISYEGFIKWKSPDQPETEYETHGKGVLLKILPSFFVMLSENNDTEEES</sequence>
<keyword evidence="5" id="KW-0648">Protein biosynthesis</keyword>
<feature type="region of interest" description="Disordered" evidence="6">
    <location>
        <begin position="387"/>
        <end position="656"/>
    </location>
</feature>
<reference evidence="9" key="1">
    <citation type="submission" date="2022-01" db="UniProtKB">
        <authorList>
            <consortium name="EnsemblMetazoa"/>
        </authorList>
    </citation>
    <scope>IDENTIFICATION</scope>
</reference>
<feature type="compositionally biased region" description="Basic and acidic residues" evidence="6">
    <location>
        <begin position="1358"/>
        <end position="1374"/>
    </location>
</feature>
<feature type="compositionally biased region" description="Low complexity" evidence="6">
    <location>
        <begin position="445"/>
        <end position="454"/>
    </location>
</feature>
<dbReference type="GO" id="GO:0003729">
    <property type="term" value="F:mRNA binding"/>
    <property type="evidence" value="ECO:0007669"/>
    <property type="project" value="TreeGrafter"/>
</dbReference>
<feature type="region of interest" description="Disordered" evidence="6">
    <location>
        <begin position="1289"/>
        <end position="1374"/>
    </location>
</feature>
<dbReference type="KEGG" id="clec:106673266"/>
<comment type="similarity">
    <text evidence="1">Belongs to the eukaryotic initiation factor 4G family.</text>
</comment>
<dbReference type="GeneID" id="106673266"/>
<dbReference type="InterPro" id="IPR016024">
    <property type="entry name" value="ARM-type_fold"/>
</dbReference>
<dbReference type="EnsemblMetazoa" id="XM_014405324.2">
    <property type="protein sequence ID" value="XP_014260810.1"/>
    <property type="gene ID" value="LOC106673266"/>
</dbReference>
<dbReference type="PANTHER" id="PTHR23253:SF78">
    <property type="entry name" value="EUKARYOTIC TRANSLATION INITIATION FACTOR 4G1, ISOFORM B-RELATED"/>
    <property type="match status" value="1"/>
</dbReference>
<feature type="region of interest" description="Disordered" evidence="6">
    <location>
        <begin position="333"/>
        <end position="364"/>
    </location>
</feature>
<dbReference type="Gene3D" id="1.25.40.180">
    <property type="match status" value="3"/>
</dbReference>
<dbReference type="RefSeq" id="XP_014260810.1">
    <property type="nucleotide sequence ID" value="XM_014405324.2"/>
</dbReference>
<evidence type="ECO:0000313" key="10">
    <source>
        <dbReference type="Proteomes" id="UP000494040"/>
    </source>
</evidence>
<keyword evidence="4" id="KW-0810">Translation regulation</keyword>
<evidence type="ECO:0000259" key="7">
    <source>
        <dbReference type="PROSITE" id="PS51363"/>
    </source>
</evidence>
<evidence type="ECO:0000256" key="3">
    <source>
        <dbReference type="ARBA" id="ARBA00022553"/>
    </source>
</evidence>
<feature type="region of interest" description="Disordered" evidence="6">
    <location>
        <begin position="806"/>
        <end position="836"/>
    </location>
</feature>
<name>A0A8I6SAX0_CIMLE</name>
<dbReference type="SUPFAM" id="SSF48371">
    <property type="entry name" value="ARM repeat"/>
    <property type="match status" value="3"/>
</dbReference>
<evidence type="ECO:0000256" key="1">
    <source>
        <dbReference type="ARBA" id="ARBA00005775"/>
    </source>
</evidence>
<dbReference type="OMA" id="HEMMQHM"/>
<dbReference type="GO" id="GO:0016281">
    <property type="term" value="C:eukaryotic translation initiation factor 4F complex"/>
    <property type="evidence" value="ECO:0007669"/>
    <property type="project" value="TreeGrafter"/>
</dbReference>
<dbReference type="GO" id="GO:0003743">
    <property type="term" value="F:translation initiation factor activity"/>
    <property type="evidence" value="ECO:0007669"/>
    <property type="project" value="UniProtKB-KW"/>
</dbReference>
<proteinExistence type="inferred from homology"/>
<feature type="compositionally biased region" description="Low complexity" evidence="6">
    <location>
        <begin position="646"/>
        <end position="656"/>
    </location>
</feature>